<reference evidence="1 2" key="1">
    <citation type="submission" date="2020-08" db="EMBL/GenBank/DDBJ databases">
        <title>Genome public.</title>
        <authorList>
            <person name="Liu C."/>
            <person name="Sun Q."/>
        </authorList>
    </citation>
    <scope>NUCLEOTIDE SEQUENCE [LARGE SCALE GENOMIC DNA]</scope>
    <source>
        <strain evidence="1 2">BX2</strain>
    </source>
</reference>
<proteinExistence type="predicted"/>
<gene>
    <name evidence="1" type="ORF">H8S77_25675</name>
</gene>
<accession>A0ABR7EAX5</accession>
<protein>
    <submittedName>
        <fullName evidence="1">Uncharacterized protein</fullName>
    </submittedName>
</protein>
<dbReference type="RefSeq" id="WP_186961762.1">
    <property type="nucleotide sequence ID" value="NZ_JACOOI010000050.1"/>
</dbReference>
<dbReference type="Proteomes" id="UP000644010">
    <property type="component" value="Unassembled WGS sequence"/>
</dbReference>
<keyword evidence="2" id="KW-1185">Reference proteome</keyword>
<comment type="caution">
    <text evidence="1">The sequence shown here is derived from an EMBL/GenBank/DDBJ whole genome shotgun (WGS) entry which is preliminary data.</text>
</comment>
<evidence type="ECO:0000313" key="1">
    <source>
        <dbReference type="EMBL" id="MBC5646264.1"/>
    </source>
</evidence>
<sequence length="556" mass="64109">MYEEKQTAEQIRRSNTFEKVDRYQKYNLMDNRANFLHQHNLTNLIQRETCPKQVFSQLSPEKVIQRVPLDQFIINMSKKEEKEDIYLYGHIASDGFGDMAMINNLEQVLERHKDPLKITNIVKIATLDNDDEAAGKKERIMRDNYNFRDVQKVNQYFYSAEHIFDYIFCNCYNHTDVTASDPSDVEVEYMINELRQYDDAEIIEFIKKIYDDTGDYKISNFITDFKQMPDNFLANQIICSKDVSRQLFYPAYGARKKIETLPFNESNWEIHCSIPDLETMQDFYASPQFTVISEMGKIHTFEYYVNSDSNKESSYTTLLTPERSAGLMLPNRPSTECKQTNIPTGLLEFINIQLDEYMNNNKFTEDYALINIRRADNGKYRPNIDTILDFVSKISGPQKLILLGVSDIGEEPSENICCIETLDPGVLQHFLTKMTSNSIVLSGGEGLLCEALGLSEAQAMLIPRYEYHYRALLNFGKMIGKENEVRGLIINSLATVGMSLETLNDYLEKHSDPIIPLDSNTEIPPNFLRELSSKLKGYTLDSFIKGILESQQLPSS</sequence>
<organism evidence="1 2">
    <name type="scientific">Parabacteroides segnis</name>
    <dbReference type="NCBI Taxonomy" id="2763058"/>
    <lineage>
        <taxon>Bacteria</taxon>
        <taxon>Pseudomonadati</taxon>
        <taxon>Bacteroidota</taxon>
        <taxon>Bacteroidia</taxon>
        <taxon>Bacteroidales</taxon>
        <taxon>Tannerellaceae</taxon>
        <taxon>Parabacteroides</taxon>
    </lineage>
</organism>
<evidence type="ECO:0000313" key="2">
    <source>
        <dbReference type="Proteomes" id="UP000644010"/>
    </source>
</evidence>
<dbReference type="EMBL" id="JACOOI010000050">
    <property type="protein sequence ID" value="MBC5646264.1"/>
    <property type="molecule type" value="Genomic_DNA"/>
</dbReference>
<name>A0ABR7EAX5_9BACT</name>